<evidence type="ECO:0000256" key="1">
    <source>
        <dbReference type="ARBA" id="ARBA00004162"/>
    </source>
</evidence>
<keyword evidence="11 16" id="KW-0675">Receptor</keyword>
<reference evidence="16" key="1">
    <citation type="submission" date="2020-01" db="EMBL/GenBank/DDBJ databases">
        <title>Genome sequence of Kobresia littledalei, the first chromosome-level genome in the family Cyperaceae.</title>
        <authorList>
            <person name="Qu G."/>
        </authorList>
    </citation>
    <scope>NUCLEOTIDE SEQUENCE</scope>
    <source>
        <strain evidence="16">C.B.Clarke</strain>
        <tissue evidence="16">Leaf</tissue>
    </source>
</reference>
<evidence type="ECO:0000256" key="13">
    <source>
        <dbReference type="SAM" id="MobiDB-lite"/>
    </source>
</evidence>
<evidence type="ECO:0000256" key="7">
    <source>
        <dbReference type="ARBA" id="ARBA00022777"/>
    </source>
</evidence>
<dbReference type="FunFam" id="1.10.510.10:FF:000146">
    <property type="entry name" value="LRR receptor-like serine/threonine-protein kinase IOS1"/>
    <property type="match status" value="1"/>
</dbReference>
<evidence type="ECO:0000256" key="6">
    <source>
        <dbReference type="ARBA" id="ARBA00022741"/>
    </source>
</evidence>
<evidence type="ECO:0000256" key="11">
    <source>
        <dbReference type="ARBA" id="ARBA00023170"/>
    </source>
</evidence>
<evidence type="ECO:0000256" key="10">
    <source>
        <dbReference type="ARBA" id="ARBA00023136"/>
    </source>
</evidence>
<evidence type="ECO:0000256" key="8">
    <source>
        <dbReference type="ARBA" id="ARBA00022840"/>
    </source>
</evidence>
<evidence type="ECO:0000259" key="15">
    <source>
        <dbReference type="PROSITE" id="PS50011"/>
    </source>
</evidence>
<feature type="transmembrane region" description="Helical" evidence="14">
    <location>
        <begin position="597"/>
        <end position="620"/>
    </location>
</feature>
<keyword evidence="6 12" id="KW-0547">Nucleotide-binding</keyword>
<feature type="domain" description="Protein kinase" evidence="15">
    <location>
        <begin position="603"/>
        <end position="920"/>
    </location>
</feature>
<evidence type="ECO:0000256" key="4">
    <source>
        <dbReference type="ARBA" id="ARBA00022679"/>
    </source>
</evidence>
<dbReference type="PROSITE" id="PS50011">
    <property type="entry name" value="PROTEIN_KINASE_DOM"/>
    <property type="match status" value="2"/>
</dbReference>
<dbReference type="Gene3D" id="3.80.10.10">
    <property type="entry name" value="Ribonuclease Inhibitor"/>
    <property type="match status" value="1"/>
</dbReference>
<evidence type="ECO:0000256" key="5">
    <source>
        <dbReference type="ARBA" id="ARBA00022692"/>
    </source>
</evidence>
<dbReference type="PROSITE" id="PS00107">
    <property type="entry name" value="PROTEIN_KINASE_ATP"/>
    <property type="match status" value="2"/>
</dbReference>
<feature type="binding site" evidence="12">
    <location>
        <position position="64"/>
    </location>
    <ligand>
        <name>ATP</name>
        <dbReference type="ChEBI" id="CHEBI:30616"/>
    </ligand>
</feature>
<dbReference type="SUPFAM" id="SSF52058">
    <property type="entry name" value="L domain-like"/>
    <property type="match status" value="1"/>
</dbReference>
<dbReference type="Pfam" id="PF00069">
    <property type="entry name" value="Pkinase"/>
    <property type="match status" value="1"/>
</dbReference>
<keyword evidence="9 14" id="KW-1133">Transmembrane helix</keyword>
<dbReference type="AlphaFoldDB" id="A0A833VGG1"/>
<dbReference type="FunFam" id="3.30.200.20:FF:000394">
    <property type="entry name" value="Leucine-rich repeat receptor-like protein kinase"/>
    <property type="match status" value="1"/>
</dbReference>
<keyword evidence="5 14" id="KW-0812">Transmembrane</keyword>
<dbReference type="InterPro" id="IPR024788">
    <property type="entry name" value="Malectin-like_Carb-bd_dom"/>
</dbReference>
<dbReference type="Pfam" id="PF12819">
    <property type="entry name" value="Malectin_like"/>
    <property type="match status" value="1"/>
</dbReference>
<dbReference type="Proteomes" id="UP000623129">
    <property type="component" value="Unassembled WGS sequence"/>
</dbReference>
<feature type="binding site" evidence="12">
    <location>
        <position position="709"/>
    </location>
    <ligand>
        <name>ATP</name>
        <dbReference type="ChEBI" id="CHEBI:30616"/>
    </ligand>
</feature>
<dbReference type="OrthoDB" id="1909384at2759"/>
<feature type="domain" description="Protein kinase" evidence="15">
    <location>
        <begin position="36"/>
        <end position="310"/>
    </location>
</feature>
<evidence type="ECO:0000313" key="17">
    <source>
        <dbReference type="Proteomes" id="UP000623129"/>
    </source>
</evidence>
<dbReference type="SMART" id="SM00220">
    <property type="entry name" value="S_TKc"/>
    <property type="match status" value="2"/>
</dbReference>
<evidence type="ECO:0000256" key="14">
    <source>
        <dbReference type="SAM" id="Phobius"/>
    </source>
</evidence>
<dbReference type="GO" id="GO:0004674">
    <property type="term" value="F:protein serine/threonine kinase activity"/>
    <property type="evidence" value="ECO:0007669"/>
    <property type="project" value="UniProtKB-KW"/>
</dbReference>
<dbReference type="Gene3D" id="1.10.510.10">
    <property type="entry name" value="Transferase(Phosphotransferase) domain 1"/>
    <property type="match status" value="2"/>
</dbReference>
<keyword evidence="4" id="KW-0808">Transferase</keyword>
<evidence type="ECO:0000256" key="9">
    <source>
        <dbReference type="ARBA" id="ARBA00022989"/>
    </source>
</evidence>
<comment type="subcellular location">
    <subcellularLocation>
        <location evidence="1">Cell membrane</location>
        <topology evidence="1">Single-pass membrane protein</topology>
    </subcellularLocation>
</comment>
<evidence type="ECO:0000256" key="3">
    <source>
        <dbReference type="ARBA" id="ARBA00022553"/>
    </source>
</evidence>
<keyword evidence="17" id="KW-1185">Reference proteome</keyword>
<dbReference type="GO" id="GO:0005886">
    <property type="term" value="C:plasma membrane"/>
    <property type="evidence" value="ECO:0007669"/>
    <property type="project" value="UniProtKB-SubCell"/>
</dbReference>
<accession>A0A833VGG1</accession>
<dbReference type="CDD" id="cd14066">
    <property type="entry name" value="STKc_IRAK"/>
    <property type="match status" value="1"/>
</dbReference>
<feature type="region of interest" description="Disordered" evidence="13">
    <location>
        <begin position="319"/>
        <end position="343"/>
    </location>
</feature>
<dbReference type="GO" id="GO:0005524">
    <property type="term" value="F:ATP binding"/>
    <property type="evidence" value="ECO:0007669"/>
    <property type="project" value="UniProtKB-UniRule"/>
</dbReference>
<dbReference type="PANTHER" id="PTHR45631">
    <property type="entry name" value="OS07G0107800 PROTEIN-RELATED"/>
    <property type="match status" value="1"/>
</dbReference>
<keyword evidence="8 12" id="KW-0067">ATP-binding</keyword>
<dbReference type="Pfam" id="PF07714">
    <property type="entry name" value="PK_Tyr_Ser-Thr"/>
    <property type="match status" value="1"/>
</dbReference>
<dbReference type="Gene3D" id="3.30.200.20">
    <property type="entry name" value="Phosphorylase Kinase, domain 1"/>
    <property type="match status" value="2"/>
</dbReference>
<dbReference type="InterPro" id="IPR000719">
    <property type="entry name" value="Prot_kinase_dom"/>
</dbReference>
<dbReference type="InterPro" id="IPR011009">
    <property type="entry name" value="Kinase-like_dom_sf"/>
</dbReference>
<protein>
    <submittedName>
        <fullName evidence="16">LRR receptor-like protein kinase</fullName>
    </submittedName>
</protein>
<dbReference type="PROSITE" id="PS00108">
    <property type="entry name" value="PROTEIN_KINASE_ST"/>
    <property type="match status" value="2"/>
</dbReference>
<organism evidence="16 17">
    <name type="scientific">Carex littledalei</name>
    <dbReference type="NCBI Taxonomy" id="544730"/>
    <lineage>
        <taxon>Eukaryota</taxon>
        <taxon>Viridiplantae</taxon>
        <taxon>Streptophyta</taxon>
        <taxon>Embryophyta</taxon>
        <taxon>Tracheophyta</taxon>
        <taxon>Spermatophyta</taxon>
        <taxon>Magnoliopsida</taxon>
        <taxon>Liliopsida</taxon>
        <taxon>Poales</taxon>
        <taxon>Cyperaceae</taxon>
        <taxon>Cyperoideae</taxon>
        <taxon>Cariceae</taxon>
        <taxon>Carex</taxon>
        <taxon>Carex subgen. Euthyceras</taxon>
    </lineage>
</organism>
<evidence type="ECO:0000256" key="2">
    <source>
        <dbReference type="ARBA" id="ARBA00022527"/>
    </source>
</evidence>
<proteinExistence type="predicted"/>
<sequence>MNDQASISSQPKAEGPDFHIIDNRQFSYNDIKRITNDFNNIIGKGGFGDVYFGLLENGYQVAVKMRSHSSSQGVKEFLAEANHLARVHHKNLVTLIGYCIDENCMALVYEYMPEGNLQEKLKADDVRPLTWKQRLRIAYQSALGLEYLHMACNPPLIHRDVKASNILLNSNLEAKIADFGLSRAFESDAISSVSTRIMGSPGYLDPEYFSLNQLSAKSDVYSFGVVLLEIITGQSPTNAGLEGANLVHWVREKLSGGNIQSIVDPKMQEEYDINSIWKVTDLACRCTELTSSKRPTMNAVFSELKESMYLEISTEKMHNENSTEVTDVSQDSTFERSSMGDMPEPGPSVRFLSIDCGLSSNSSYVDPGTNLTYVSDEQFIDTGVNFQISTSLPRVFQTVRSFPAGIRNCYTIRSLTPGFKYLIRATFIYSNYDNLNRPPIFDIYLGVNFWVTVNVSSSFYPEIIVKTTTDYLQVCLVNKNLGNPFISTLHLRQLNSKLYEEVNANQSLIWLRRANLGGSKSISFIRDLSSNNLSGSLPSSLDQLTALKYLDIRGNSQISTNLPFGLQKRQQNGSLTYRFGEIPIPSPSPSPSSKKNIIISTAVVVPLLVIAVVVATVYWLRRKHNQSIVLKKAKCSESSPVTNDPARSDATISHQPKAAARDFQIIDNREFSYNDLKNITNDFKNIIGTGGFGNVYLGFLEDGFQLAVKMRSNSSSARGYCIDENCMALVYEYMQEGNLHEKLKGLEYLHKACNPPLIHRDVKASNILLNANFDAKIADFGLSRAFESDAISHVSTRVIGTPGYLDPEYYSSNQLSGKSDVYSFGVVLLEIVTGQSPTNAGLEGANLVTDLACRCTEATSSKRPTMDAVVFELKESMYLEFPTEKMHKESSTDNLVTDVSEDSAFEIASTGEMQDPGPTVR</sequence>
<dbReference type="InterPro" id="IPR008271">
    <property type="entry name" value="Ser/Thr_kinase_AS"/>
</dbReference>
<dbReference type="EMBL" id="SWLB01000020">
    <property type="protein sequence ID" value="KAF3325230.1"/>
    <property type="molecule type" value="Genomic_DNA"/>
</dbReference>
<keyword evidence="7 16" id="KW-0418">Kinase</keyword>
<keyword evidence="2" id="KW-0723">Serine/threonine-protein kinase</keyword>
<gene>
    <name evidence="16" type="ORF">FCM35_KLT10301</name>
</gene>
<dbReference type="InterPro" id="IPR001245">
    <property type="entry name" value="Ser-Thr/Tyr_kinase_cat_dom"/>
</dbReference>
<feature type="compositionally biased region" description="Polar residues" evidence="13">
    <location>
        <begin position="322"/>
        <end position="336"/>
    </location>
</feature>
<dbReference type="InterPro" id="IPR017441">
    <property type="entry name" value="Protein_kinase_ATP_BS"/>
</dbReference>
<keyword evidence="10 14" id="KW-0472">Membrane</keyword>
<evidence type="ECO:0000256" key="12">
    <source>
        <dbReference type="PROSITE-ProRule" id="PRU10141"/>
    </source>
</evidence>
<dbReference type="InterPro" id="IPR032675">
    <property type="entry name" value="LRR_dom_sf"/>
</dbReference>
<dbReference type="SUPFAM" id="SSF56112">
    <property type="entry name" value="Protein kinase-like (PK-like)"/>
    <property type="match status" value="2"/>
</dbReference>
<comment type="caution">
    <text evidence="16">The sequence shown here is derived from an EMBL/GenBank/DDBJ whole genome shotgun (WGS) entry which is preliminary data.</text>
</comment>
<keyword evidence="3" id="KW-0597">Phosphoprotein</keyword>
<evidence type="ECO:0000313" key="16">
    <source>
        <dbReference type="EMBL" id="KAF3325230.1"/>
    </source>
</evidence>
<name>A0A833VGG1_9POAL</name>
<dbReference type="PANTHER" id="PTHR45631:SF202">
    <property type="entry name" value="SENESCENCE-INDUCED RECEPTOR-LIKE SERINE_THREONINE-PROTEIN KINASE"/>
    <property type="match status" value="1"/>
</dbReference>